<gene>
    <name evidence="1" type="ORF">HNQ37_001027</name>
</gene>
<keyword evidence="2" id="KW-1185">Reference proteome</keyword>
<protein>
    <submittedName>
        <fullName evidence="1">Uncharacterized beta-barrel protein YwiB (DUF1934 family)</fullName>
    </submittedName>
</protein>
<dbReference type="Proteomes" id="UP000562464">
    <property type="component" value="Unassembled WGS sequence"/>
</dbReference>
<dbReference type="EMBL" id="JACHHV010000015">
    <property type="protein sequence ID" value="MBB5888135.1"/>
    <property type="molecule type" value="Genomic_DNA"/>
</dbReference>
<proteinExistence type="predicted"/>
<organism evidence="1 2">
    <name type="scientific">Lactovum miscens</name>
    <dbReference type="NCBI Taxonomy" id="190387"/>
    <lineage>
        <taxon>Bacteria</taxon>
        <taxon>Bacillati</taxon>
        <taxon>Bacillota</taxon>
        <taxon>Bacilli</taxon>
        <taxon>Lactobacillales</taxon>
        <taxon>Streptococcaceae</taxon>
        <taxon>Lactovum</taxon>
    </lineage>
</organism>
<evidence type="ECO:0000313" key="1">
    <source>
        <dbReference type="EMBL" id="MBB5888135.1"/>
    </source>
</evidence>
<dbReference type="SUPFAM" id="SSF50814">
    <property type="entry name" value="Lipocalins"/>
    <property type="match status" value="1"/>
</dbReference>
<dbReference type="Pfam" id="PF09148">
    <property type="entry name" value="DUF1934"/>
    <property type="match status" value="1"/>
</dbReference>
<dbReference type="InterPro" id="IPR012674">
    <property type="entry name" value="Calycin"/>
</dbReference>
<dbReference type="Gene3D" id="2.40.128.20">
    <property type="match status" value="1"/>
</dbReference>
<dbReference type="AlphaFoldDB" id="A0A841C6N7"/>
<dbReference type="RefSeq" id="WP_183539904.1">
    <property type="nucleotide sequence ID" value="NZ_DASWOY010000053.1"/>
</dbReference>
<name>A0A841C6N7_9LACT</name>
<sequence>MKLLIKNLIEVDGKEELVREEFEGNQLVRGNQTFLEYIDKRKVKMIISYDLTSLKRIAYTNPRTIMHFSVSQVTETYYDSLGWLKIETLDFSQSDNRLLLKYRIFKEEQILGNYQLEILMEN</sequence>
<reference evidence="1 2" key="1">
    <citation type="submission" date="2020-08" db="EMBL/GenBank/DDBJ databases">
        <title>Genomic Encyclopedia of Type Strains, Phase IV (KMG-IV): sequencing the most valuable type-strain genomes for metagenomic binning, comparative biology and taxonomic classification.</title>
        <authorList>
            <person name="Goeker M."/>
        </authorList>
    </citation>
    <scope>NUCLEOTIDE SEQUENCE [LARGE SCALE GENOMIC DNA]</scope>
    <source>
        <strain evidence="1 2">DSM 14925</strain>
    </source>
</reference>
<comment type="caution">
    <text evidence="1">The sequence shown here is derived from an EMBL/GenBank/DDBJ whole genome shotgun (WGS) entry which is preliminary data.</text>
</comment>
<dbReference type="InterPro" id="IPR015231">
    <property type="entry name" value="DUF1934"/>
</dbReference>
<accession>A0A841C6N7</accession>
<evidence type="ECO:0000313" key="2">
    <source>
        <dbReference type="Proteomes" id="UP000562464"/>
    </source>
</evidence>